<evidence type="ECO:0000259" key="2">
    <source>
        <dbReference type="PROSITE" id="PS51202"/>
    </source>
</evidence>
<dbReference type="KEGG" id="mgb:VO56_00610"/>
<dbReference type="Gene3D" id="3.30.70.1450">
    <property type="entry name" value="Regulator of K+ conductance, C-terminal domain"/>
    <property type="match status" value="1"/>
</dbReference>
<dbReference type="GO" id="GO:0008324">
    <property type="term" value="F:monoatomic cation transmembrane transporter activity"/>
    <property type="evidence" value="ECO:0007669"/>
    <property type="project" value="InterPro"/>
</dbReference>
<proteinExistence type="predicted"/>
<sequence>MKLKYSNDICVIGTGRFGSAVIEQLLRMNKNILLIDREEENVKTYNSEVDHIIIADATDTRALKGAGVDQVETVVVAVSDNIEIIAALKELKVKNIIARSKSRNHARVLKQIGVNIIVSPEHEAGVRTALIAANTNFIKYSQNLQEIGNNFVFGTTSLHNPDLFNKKLSQLNFNEREITAVLVKRNSTPMRPTGDLELFENDQITIVGQVDNVTEAFEWFNEK</sequence>
<dbReference type="PROSITE" id="PS51202">
    <property type="entry name" value="RCK_C"/>
    <property type="match status" value="1"/>
</dbReference>
<dbReference type="InterPro" id="IPR036291">
    <property type="entry name" value="NAD(P)-bd_dom_sf"/>
</dbReference>
<dbReference type="PANTHER" id="PTHR43833:SF7">
    <property type="entry name" value="KTR SYSTEM POTASSIUM UPTAKE PROTEIN C"/>
    <property type="match status" value="1"/>
</dbReference>
<name>A0A0D5ZJ04_9BACT</name>
<dbReference type="Gene3D" id="3.40.50.720">
    <property type="entry name" value="NAD(P)-binding Rossmann-like Domain"/>
    <property type="match status" value="1"/>
</dbReference>
<dbReference type="Proteomes" id="UP000032722">
    <property type="component" value="Chromosome"/>
</dbReference>
<dbReference type="PANTHER" id="PTHR43833">
    <property type="entry name" value="POTASSIUM CHANNEL PROTEIN 2-RELATED-RELATED"/>
    <property type="match status" value="1"/>
</dbReference>
<dbReference type="HOGENOM" id="CLU_046525_3_2_14"/>
<dbReference type="SUPFAM" id="SSF51735">
    <property type="entry name" value="NAD(P)-binding Rossmann-fold domains"/>
    <property type="match status" value="1"/>
</dbReference>
<evidence type="ECO:0000313" key="4">
    <source>
        <dbReference type="Proteomes" id="UP000032722"/>
    </source>
</evidence>
<dbReference type="GO" id="GO:0006813">
    <property type="term" value="P:potassium ion transport"/>
    <property type="evidence" value="ECO:0007669"/>
    <property type="project" value="InterPro"/>
</dbReference>
<dbReference type="PATRIC" id="fig|29556.3.peg.120"/>
<dbReference type="EMBL" id="CP011021">
    <property type="protein sequence ID" value="AKA49781.1"/>
    <property type="molecule type" value="Genomic_DNA"/>
</dbReference>
<dbReference type="InterPro" id="IPR036721">
    <property type="entry name" value="RCK_C_sf"/>
</dbReference>
<dbReference type="InterPro" id="IPR050721">
    <property type="entry name" value="Trk_Ktr_HKT_K-transport"/>
</dbReference>
<feature type="domain" description="RCK N-terminal" evidence="1">
    <location>
        <begin position="6"/>
        <end position="118"/>
    </location>
</feature>
<dbReference type="Pfam" id="PF02254">
    <property type="entry name" value="TrkA_N"/>
    <property type="match status" value="1"/>
</dbReference>
<gene>
    <name evidence="3" type="ORF">VO56_00610</name>
</gene>
<dbReference type="Pfam" id="PF02080">
    <property type="entry name" value="TrkA_C"/>
    <property type="match status" value="1"/>
</dbReference>
<dbReference type="PROSITE" id="PS51201">
    <property type="entry name" value="RCK_N"/>
    <property type="match status" value="1"/>
</dbReference>
<dbReference type="SUPFAM" id="SSF116726">
    <property type="entry name" value="TrkA C-terminal domain-like"/>
    <property type="match status" value="1"/>
</dbReference>
<accession>A0A0D5ZJ04</accession>
<reference evidence="3 4" key="1">
    <citation type="journal article" date="2015" name="Genome Announc.">
        <title>Complete Genome Sequence of Mycoplasma meleagridis, a Possible Emerging Pathogen in Chickens.</title>
        <authorList>
            <person name="Abolnik C."/>
        </authorList>
    </citation>
    <scope>NUCLEOTIDE SEQUENCE [LARGE SCALE GENOMIC DNA]</scope>
    <source>
        <strain evidence="3 4">B2096 8B</strain>
    </source>
</reference>
<dbReference type="InterPro" id="IPR006037">
    <property type="entry name" value="RCK_C"/>
</dbReference>
<evidence type="ECO:0000313" key="3">
    <source>
        <dbReference type="EMBL" id="AKA49781.1"/>
    </source>
</evidence>
<organism evidence="4">
    <name type="scientific">Mycoplasmopsis gallinacea</name>
    <dbReference type="NCBI Taxonomy" id="29556"/>
    <lineage>
        <taxon>Bacteria</taxon>
        <taxon>Bacillati</taxon>
        <taxon>Mycoplasmatota</taxon>
        <taxon>Mycoplasmoidales</taxon>
        <taxon>Metamycoplasmataceae</taxon>
        <taxon>Mycoplasmopsis</taxon>
    </lineage>
</organism>
<feature type="domain" description="RCK C-terminal" evidence="2">
    <location>
        <begin position="139"/>
        <end position="223"/>
    </location>
</feature>
<dbReference type="InterPro" id="IPR003148">
    <property type="entry name" value="RCK_N"/>
</dbReference>
<dbReference type="AlphaFoldDB" id="A0A0D5ZJ04"/>
<protein>
    <submittedName>
        <fullName evidence="3">Potassium transporter KtrA</fullName>
    </submittedName>
</protein>
<evidence type="ECO:0000259" key="1">
    <source>
        <dbReference type="PROSITE" id="PS51201"/>
    </source>
</evidence>